<dbReference type="GO" id="GO:0004386">
    <property type="term" value="F:helicase activity"/>
    <property type="evidence" value="ECO:0007669"/>
    <property type="project" value="UniProtKB-KW"/>
</dbReference>
<dbReference type="FunFam" id="1.10.3380.30:FF:000001">
    <property type="entry name" value="Ski2 ATP-dependent RNA helicase"/>
    <property type="match status" value="1"/>
</dbReference>
<organism evidence="6 7">
    <name type="scientific">Catenaria anguillulae PL171</name>
    <dbReference type="NCBI Taxonomy" id="765915"/>
    <lineage>
        <taxon>Eukaryota</taxon>
        <taxon>Fungi</taxon>
        <taxon>Fungi incertae sedis</taxon>
        <taxon>Blastocladiomycota</taxon>
        <taxon>Blastocladiomycetes</taxon>
        <taxon>Blastocladiales</taxon>
        <taxon>Catenariaceae</taxon>
        <taxon>Catenaria</taxon>
    </lineage>
</organism>
<evidence type="ECO:0000256" key="3">
    <source>
        <dbReference type="ARBA" id="ARBA00022806"/>
    </source>
</evidence>
<protein>
    <submittedName>
        <fullName evidence="6">DEAD/DEAH box RNA helicase</fullName>
    </submittedName>
</protein>
<dbReference type="AlphaFoldDB" id="A0A1Y2H9A9"/>
<evidence type="ECO:0000256" key="2">
    <source>
        <dbReference type="ARBA" id="ARBA00022801"/>
    </source>
</evidence>
<dbReference type="STRING" id="765915.A0A1Y2H9A9"/>
<comment type="caution">
    <text evidence="6">The sequence shown here is derived from an EMBL/GenBank/DDBJ whole genome shotgun (WGS) entry which is preliminary data.</text>
</comment>
<dbReference type="GO" id="GO:0005524">
    <property type="term" value="F:ATP binding"/>
    <property type="evidence" value="ECO:0007669"/>
    <property type="project" value="UniProtKB-KW"/>
</dbReference>
<dbReference type="InterPro" id="IPR012961">
    <property type="entry name" value="Ski2/MTR4_C"/>
</dbReference>
<dbReference type="PANTHER" id="PTHR12131">
    <property type="entry name" value="ATP-DEPENDENT RNA AND DNA HELICASE"/>
    <property type="match status" value="1"/>
</dbReference>
<evidence type="ECO:0000256" key="1">
    <source>
        <dbReference type="ARBA" id="ARBA00022741"/>
    </source>
</evidence>
<dbReference type="Gene3D" id="1.10.3380.30">
    <property type="match status" value="1"/>
</dbReference>
<keyword evidence="4" id="KW-0067">ATP-binding</keyword>
<gene>
    <name evidence="6" type="ORF">BCR44DRAFT_1395177</name>
</gene>
<sequence>FSRLHKERTIQSNLHNLRKQLTAENLELLPEYHQRMAVLEHLGFVDPRTRTVQLKGRVACEINTCDEVLLTELVLNNLFADLDVPETVAVLSVLIFQEKNDLDSDLVERWPPRLIQALRQVRDTARRVMTIQAEFGIDGADPDLYLKTNLRYGLVEVVYEWARGLPFQQIMGLTNVLEGSIVRCIHRLEDTCREVRDAARLVGDGALYQKMDAAETAIKRDIVFCGSLYL</sequence>
<evidence type="ECO:0000256" key="4">
    <source>
        <dbReference type="ARBA" id="ARBA00022840"/>
    </source>
</evidence>
<dbReference type="PANTHER" id="PTHR12131:SF1">
    <property type="entry name" value="ATP-DEPENDENT RNA HELICASE SUPV3L1, MITOCHONDRIAL-RELATED"/>
    <property type="match status" value="1"/>
</dbReference>
<keyword evidence="1" id="KW-0547">Nucleotide-binding</keyword>
<reference evidence="6 7" key="1">
    <citation type="submission" date="2016-07" db="EMBL/GenBank/DDBJ databases">
        <title>Pervasive Adenine N6-methylation of Active Genes in Fungi.</title>
        <authorList>
            <consortium name="DOE Joint Genome Institute"/>
            <person name="Mondo S.J."/>
            <person name="Dannebaum R.O."/>
            <person name="Kuo R.C."/>
            <person name="Labutti K."/>
            <person name="Haridas S."/>
            <person name="Kuo A."/>
            <person name="Salamov A."/>
            <person name="Ahrendt S.R."/>
            <person name="Lipzen A."/>
            <person name="Sullivan W."/>
            <person name="Andreopoulos W.B."/>
            <person name="Clum A."/>
            <person name="Lindquist E."/>
            <person name="Daum C."/>
            <person name="Ramamoorthy G.K."/>
            <person name="Gryganskyi A."/>
            <person name="Culley D."/>
            <person name="Magnuson J.K."/>
            <person name="James T.Y."/>
            <person name="O'Malley M.A."/>
            <person name="Stajich J.E."/>
            <person name="Spatafora J.W."/>
            <person name="Visel A."/>
            <person name="Grigoriev I.V."/>
        </authorList>
    </citation>
    <scope>NUCLEOTIDE SEQUENCE [LARGE SCALE GENOMIC DNA]</scope>
    <source>
        <strain evidence="6 7">PL171</strain>
    </source>
</reference>
<proteinExistence type="predicted"/>
<feature type="non-terminal residue" evidence="6">
    <location>
        <position position="1"/>
    </location>
</feature>
<dbReference type="GO" id="GO:0016787">
    <property type="term" value="F:hydrolase activity"/>
    <property type="evidence" value="ECO:0007669"/>
    <property type="project" value="UniProtKB-KW"/>
</dbReference>
<evidence type="ECO:0000313" key="6">
    <source>
        <dbReference type="EMBL" id="ORZ29632.1"/>
    </source>
</evidence>
<dbReference type="EMBL" id="MCFL01000146">
    <property type="protein sequence ID" value="ORZ29632.1"/>
    <property type="molecule type" value="Genomic_DNA"/>
</dbReference>
<keyword evidence="3 6" id="KW-0347">Helicase</keyword>
<accession>A0A1Y2H9A9</accession>
<keyword evidence="2" id="KW-0378">Hydrolase</keyword>
<dbReference type="Proteomes" id="UP000193411">
    <property type="component" value="Unassembled WGS sequence"/>
</dbReference>
<dbReference type="GO" id="GO:0070478">
    <property type="term" value="P:nuclear-transcribed mRNA catabolic process, 3'-5' exonucleolytic nonsense-mediated decay"/>
    <property type="evidence" value="ECO:0007669"/>
    <property type="project" value="TreeGrafter"/>
</dbReference>
<dbReference type="GO" id="GO:0055087">
    <property type="term" value="C:Ski complex"/>
    <property type="evidence" value="ECO:0007669"/>
    <property type="project" value="TreeGrafter"/>
</dbReference>
<dbReference type="InterPro" id="IPR050699">
    <property type="entry name" value="RNA-DNA_Helicase"/>
</dbReference>
<feature type="domain" description="ATP-dependent RNA helicase Ski2/MTR4 C-terminal" evidence="5">
    <location>
        <begin position="47"/>
        <end position="230"/>
    </location>
</feature>
<dbReference type="SMART" id="SM01142">
    <property type="entry name" value="DSHCT"/>
    <property type="match status" value="1"/>
</dbReference>
<keyword evidence="7" id="KW-1185">Reference proteome</keyword>
<evidence type="ECO:0000313" key="7">
    <source>
        <dbReference type="Proteomes" id="UP000193411"/>
    </source>
</evidence>
<name>A0A1Y2H9A9_9FUNG</name>
<evidence type="ECO:0000259" key="5">
    <source>
        <dbReference type="SMART" id="SM01142"/>
    </source>
</evidence>
<dbReference type="Pfam" id="PF08148">
    <property type="entry name" value="DSHCT"/>
    <property type="match status" value="1"/>
</dbReference>
<dbReference type="OrthoDB" id="64767at2759"/>